<feature type="transmembrane region" description="Helical" evidence="1">
    <location>
        <begin position="58"/>
        <end position="78"/>
    </location>
</feature>
<proteinExistence type="predicted"/>
<feature type="transmembrane region" description="Helical" evidence="1">
    <location>
        <begin position="84"/>
        <end position="105"/>
    </location>
</feature>
<dbReference type="Proteomes" id="UP001206067">
    <property type="component" value="Unassembled WGS sequence"/>
</dbReference>
<keyword evidence="3" id="KW-1185">Reference proteome</keyword>
<evidence type="ECO:0000313" key="2">
    <source>
        <dbReference type="EMBL" id="MCR2832892.1"/>
    </source>
</evidence>
<name>A0ABT1XR19_9SPHN</name>
<keyword evidence="1" id="KW-0812">Transmembrane</keyword>
<evidence type="ECO:0000313" key="3">
    <source>
        <dbReference type="Proteomes" id="UP001206067"/>
    </source>
</evidence>
<keyword evidence="1" id="KW-0472">Membrane</keyword>
<comment type="caution">
    <text evidence="2">The sequence shown here is derived from an EMBL/GenBank/DDBJ whole genome shotgun (WGS) entry which is preliminary data.</text>
</comment>
<sequence length="111" mass="11660">MIQRAILWLAAAYNLVIGAAALFAPAEHVEARVVGLLVLCFGVVYALVASDIARFRPVLWAGVIGKAGVVVLMAPLVQAGLLPGYVGVILTGDALFMAAFVWILLRREGSG</sequence>
<feature type="transmembrane region" description="Helical" evidence="1">
    <location>
        <begin position="31"/>
        <end position="49"/>
    </location>
</feature>
<protein>
    <submittedName>
        <fullName evidence="2">Uncharacterized protein</fullName>
    </submittedName>
</protein>
<keyword evidence="1" id="KW-1133">Transmembrane helix</keyword>
<organism evidence="2 3">
    <name type="scientific">Parerythrobacter lacustris</name>
    <dbReference type="NCBI Taxonomy" id="2969984"/>
    <lineage>
        <taxon>Bacteria</taxon>
        <taxon>Pseudomonadati</taxon>
        <taxon>Pseudomonadota</taxon>
        <taxon>Alphaproteobacteria</taxon>
        <taxon>Sphingomonadales</taxon>
        <taxon>Erythrobacteraceae</taxon>
        <taxon>Parerythrobacter</taxon>
    </lineage>
</organism>
<dbReference type="EMBL" id="JANKHH010000001">
    <property type="protein sequence ID" value="MCR2832892.1"/>
    <property type="molecule type" value="Genomic_DNA"/>
</dbReference>
<accession>A0ABT1XR19</accession>
<dbReference type="RefSeq" id="WP_257594649.1">
    <property type="nucleotide sequence ID" value="NZ_JANKHH010000001.1"/>
</dbReference>
<feature type="transmembrane region" description="Helical" evidence="1">
    <location>
        <begin position="7"/>
        <end position="25"/>
    </location>
</feature>
<gene>
    <name evidence="2" type="ORF">NSO95_02940</name>
</gene>
<reference evidence="2 3" key="1">
    <citation type="submission" date="2022-08" db="EMBL/GenBank/DDBJ databases">
        <title>Polyphasic taxonomy analysis of Qipengyuania sp.RS5-5.</title>
        <authorList>
            <person name="Xamxidin M."/>
            <person name="Wu M."/>
        </authorList>
    </citation>
    <scope>NUCLEOTIDE SEQUENCE [LARGE SCALE GENOMIC DNA]</scope>
    <source>
        <strain evidence="2 3">RS5-5</strain>
    </source>
</reference>
<evidence type="ECO:0000256" key="1">
    <source>
        <dbReference type="SAM" id="Phobius"/>
    </source>
</evidence>